<dbReference type="PIRSF" id="PIRSF001359">
    <property type="entry name" value="F_bP_aldolase_II"/>
    <property type="match status" value="1"/>
</dbReference>
<dbReference type="Gene3D" id="3.20.20.70">
    <property type="entry name" value="Aldolase class I"/>
    <property type="match status" value="1"/>
</dbReference>
<dbReference type="PROSITE" id="PS00602">
    <property type="entry name" value="ALDOLASE_CLASS_II_1"/>
    <property type="match status" value="1"/>
</dbReference>
<comment type="function">
    <text evidence="9">Catalyzes the aldol condensation of dihydroxyacetone phosphate (DHAP or glycerone-phosphate) with glyceraldehyde 3-phosphate (G3P) to form fructose 1,6-bisphosphate (FBP) in gluconeogenesis and the reverse reaction in glycolysis.</text>
</comment>
<keyword evidence="11" id="KW-1185">Reference proteome</keyword>
<dbReference type="InterPro" id="IPR006411">
    <property type="entry name" value="Fruct_bisP_bact"/>
</dbReference>
<dbReference type="PANTHER" id="PTHR30559">
    <property type="entry name" value="FRUCTOSE-BISPHOSPHATE ALDOLASE CLASS 2"/>
    <property type="match status" value="1"/>
</dbReference>
<evidence type="ECO:0000256" key="3">
    <source>
        <dbReference type="ARBA" id="ARBA00005812"/>
    </source>
</evidence>
<gene>
    <name evidence="10" type="primary">fbaA</name>
    <name evidence="10" type="ORF">P0082_05990</name>
</gene>
<keyword evidence="6 9" id="KW-0862">Zinc</keyword>
<accession>A0ABY8MK70</accession>
<evidence type="ECO:0000256" key="1">
    <source>
        <dbReference type="ARBA" id="ARBA00000441"/>
    </source>
</evidence>
<dbReference type="CDD" id="cd00946">
    <property type="entry name" value="FBP_aldolase_IIA"/>
    <property type="match status" value="1"/>
</dbReference>
<reference evidence="10 11" key="1">
    <citation type="submission" date="2023-04" db="EMBL/GenBank/DDBJ databases">
        <title>Spirochaete genome identified in red abalone sample constitutes a novel genus.</title>
        <authorList>
            <person name="Sharma S.P."/>
            <person name="Purcell C.M."/>
            <person name="Hyde J.R."/>
            <person name="Severin A.J."/>
        </authorList>
    </citation>
    <scope>NUCLEOTIDE SEQUENCE [LARGE SCALE GENOMIC DNA]</scope>
    <source>
        <strain evidence="10 11">SP-2023</strain>
    </source>
</reference>
<dbReference type="PANTHER" id="PTHR30559:SF0">
    <property type="entry name" value="FRUCTOSE-BISPHOSPHATE ALDOLASE"/>
    <property type="match status" value="1"/>
</dbReference>
<dbReference type="NCBIfam" id="TIGR01520">
    <property type="entry name" value="FruBisAldo_II_A"/>
    <property type="match status" value="1"/>
</dbReference>
<dbReference type="Proteomes" id="UP001228690">
    <property type="component" value="Chromosome"/>
</dbReference>
<comment type="catalytic activity">
    <reaction evidence="1 9">
        <text>beta-D-fructose 1,6-bisphosphate = D-glyceraldehyde 3-phosphate + dihydroxyacetone phosphate</text>
        <dbReference type="Rhea" id="RHEA:14729"/>
        <dbReference type="ChEBI" id="CHEBI:32966"/>
        <dbReference type="ChEBI" id="CHEBI:57642"/>
        <dbReference type="ChEBI" id="CHEBI:59776"/>
        <dbReference type="EC" id="4.1.2.13"/>
    </reaction>
</comment>
<dbReference type="NCBIfam" id="TIGR00167">
    <property type="entry name" value="cbbA"/>
    <property type="match status" value="1"/>
</dbReference>
<sequence length="356" mass="38455">MPIKLAPGVITGNALKDLNAVCKEYSCALPAVNVISSEGIGAALAAASEAKAPIIIQFSNGGGSFYAGKGLSNDKHQGAIAGSIAGALSVHHLAKAYGVPVILHTDHAARKLLPWIDGLISYSELHYKQHGMPLFSSHMLDLSEDSLDDNLNTCAEYLERMNKLGMTLEIELGITGGEEDGVDNSGVDHADLYTKAVDVLQAYDKLNSIGNFTVAASFGNTHGVYSPGNVTLKPEILKESQELVAKERGTKVKPLDLVFHGGSGSEQAKITEAVSYGVVKFNIDTDTQWAFTEPVRQYIDEKRDYLMRQIGNPEGAEKPNKKHIDPRTYLANGAKNMTARLVQSFRDLNAYGKFEF</sequence>
<evidence type="ECO:0000313" key="10">
    <source>
        <dbReference type="EMBL" id="WGK70412.1"/>
    </source>
</evidence>
<comment type="cofactor">
    <cofactor evidence="9">
        <name>Zn(2+)</name>
        <dbReference type="ChEBI" id="CHEBI:29105"/>
    </cofactor>
    <text evidence="9">Binds 2 Zn(2+) ions per subunit. One is catalytic and the other provides a structural contribution.</text>
</comment>
<evidence type="ECO:0000256" key="2">
    <source>
        <dbReference type="ARBA" id="ARBA00004714"/>
    </source>
</evidence>
<dbReference type="SUPFAM" id="SSF51569">
    <property type="entry name" value="Aldolase"/>
    <property type="match status" value="1"/>
</dbReference>
<protein>
    <recommendedName>
        <fullName evidence="4 9">Fructose-bisphosphate aldolase</fullName>
        <shortName evidence="9">FBP aldolase</shortName>
        <ecNumber evidence="4 9">4.1.2.13</ecNumber>
    </recommendedName>
</protein>
<keyword evidence="5 9" id="KW-0479">Metal-binding</keyword>
<evidence type="ECO:0000256" key="7">
    <source>
        <dbReference type="ARBA" id="ARBA00023152"/>
    </source>
</evidence>
<comment type="similarity">
    <text evidence="3 9">Belongs to the class II fructose-bisphosphate aldolase family.</text>
</comment>
<keyword evidence="7 9" id="KW-0324">Glycolysis</keyword>
<name>A0ABY8MK70_9SPIO</name>
<dbReference type="EC" id="4.1.2.13" evidence="4 9"/>
<evidence type="ECO:0000256" key="4">
    <source>
        <dbReference type="ARBA" id="ARBA00013068"/>
    </source>
</evidence>
<proteinExistence type="inferred from homology"/>
<evidence type="ECO:0000256" key="8">
    <source>
        <dbReference type="ARBA" id="ARBA00023239"/>
    </source>
</evidence>
<dbReference type="InterPro" id="IPR000771">
    <property type="entry name" value="FBA_II"/>
</dbReference>
<dbReference type="NCBIfam" id="NF006628">
    <property type="entry name" value="PRK09197.1"/>
    <property type="match status" value="1"/>
</dbReference>
<dbReference type="GO" id="GO:0004332">
    <property type="term" value="F:fructose-bisphosphate aldolase activity"/>
    <property type="evidence" value="ECO:0007669"/>
    <property type="project" value="UniProtKB-EC"/>
</dbReference>
<evidence type="ECO:0000313" key="11">
    <source>
        <dbReference type="Proteomes" id="UP001228690"/>
    </source>
</evidence>
<evidence type="ECO:0000256" key="9">
    <source>
        <dbReference type="RuleBase" id="RU366023"/>
    </source>
</evidence>
<dbReference type="EMBL" id="CP123443">
    <property type="protein sequence ID" value="WGK70412.1"/>
    <property type="molecule type" value="Genomic_DNA"/>
</dbReference>
<comment type="pathway">
    <text evidence="2 9">Carbohydrate degradation; glycolysis; D-glyceraldehyde 3-phosphate and glycerone phosphate from D-glucose: step 4/4.</text>
</comment>
<evidence type="ECO:0000256" key="5">
    <source>
        <dbReference type="ARBA" id="ARBA00022723"/>
    </source>
</evidence>
<dbReference type="RefSeq" id="WP_326928623.1">
    <property type="nucleotide sequence ID" value="NZ_CP123443.1"/>
</dbReference>
<organism evidence="10 11">
    <name type="scientific">Candidatus Haliotispira prima</name>
    <dbReference type="NCBI Taxonomy" id="3034016"/>
    <lineage>
        <taxon>Bacteria</taxon>
        <taxon>Pseudomonadati</taxon>
        <taxon>Spirochaetota</taxon>
        <taxon>Spirochaetia</taxon>
        <taxon>Spirochaetales</taxon>
        <taxon>Spirochaetaceae</taxon>
        <taxon>Candidatus Haliotispira</taxon>
    </lineage>
</organism>
<dbReference type="Pfam" id="PF01116">
    <property type="entry name" value="F_bP_aldolase"/>
    <property type="match status" value="1"/>
</dbReference>
<keyword evidence="8 9" id="KW-0456">Lyase</keyword>
<dbReference type="PROSITE" id="PS00806">
    <property type="entry name" value="ALDOLASE_CLASS_II_2"/>
    <property type="match status" value="1"/>
</dbReference>
<evidence type="ECO:0000256" key="6">
    <source>
        <dbReference type="ARBA" id="ARBA00022833"/>
    </source>
</evidence>
<dbReference type="InterPro" id="IPR013785">
    <property type="entry name" value="Aldolase_TIM"/>
</dbReference>